<dbReference type="RefSeq" id="WP_091660484.1">
    <property type="nucleotide sequence ID" value="NZ_LT594323.1"/>
</dbReference>
<dbReference type="GO" id="GO:0016301">
    <property type="term" value="F:kinase activity"/>
    <property type="evidence" value="ECO:0007669"/>
    <property type="project" value="UniProtKB-KW"/>
</dbReference>
<dbReference type="EMBL" id="LT594323">
    <property type="protein sequence ID" value="SBT41794.1"/>
    <property type="molecule type" value="Genomic_DNA"/>
</dbReference>
<reference evidence="2" key="1">
    <citation type="submission" date="2016-06" db="EMBL/GenBank/DDBJ databases">
        <authorList>
            <person name="Varghese N."/>
            <person name="Submissions Spin"/>
        </authorList>
    </citation>
    <scope>NUCLEOTIDE SEQUENCE [LARGE SCALE GENOMIC DNA]</scope>
    <source>
        <strain evidence="2">DSM 44815</strain>
    </source>
</reference>
<dbReference type="AlphaFoldDB" id="A0A1A8ZD63"/>
<dbReference type="PATRIC" id="fig|261654.4.peg.1774"/>
<dbReference type="SUPFAM" id="SSF56112">
    <property type="entry name" value="Protein kinase-like (PK-like)"/>
    <property type="match status" value="1"/>
</dbReference>
<keyword evidence="2" id="KW-1185">Reference proteome</keyword>
<gene>
    <name evidence="1" type="ORF">GA0070611_1748</name>
</gene>
<dbReference type="InterPro" id="IPR011009">
    <property type="entry name" value="Kinase-like_dom_sf"/>
</dbReference>
<accession>A0A1A8ZD63</accession>
<keyword evidence="1" id="KW-0418">Kinase</keyword>
<dbReference type="STRING" id="261654.GA0070611_1748"/>
<dbReference type="Proteomes" id="UP000199385">
    <property type="component" value="Chromosome I"/>
</dbReference>
<evidence type="ECO:0000313" key="1">
    <source>
        <dbReference type="EMBL" id="SBT41794.1"/>
    </source>
</evidence>
<organism evidence="1 2">
    <name type="scientific">Micromonospora auratinigra</name>
    <dbReference type="NCBI Taxonomy" id="261654"/>
    <lineage>
        <taxon>Bacteria</taxon>
        <taxon>Bacillati</taxon>
        <taxon>Actinomycetota</taxon>
        <taxon>Actinomycetes</taxon>
        <taxon>Micromonosporales</taxon>
        <taxon>Micromonosporaceae</taxon>
        <taxon>Micromonospora</taxon>
    </lineage>
</organism>
<protein>
    <submittedName>
        <fullName evidence="1">Thiamine kinase</fullName>
    </submittedName>
</protein>
<dbReference type="OrthoDB" id="4277682at2"/>
<proteinExistence type="predicted"/>
<evidence type="ECO:0000313" key="2">
    <source>
        <dbReference type="Proteomes" id="UP000199385"/>
    </source>
</evidence>
<name>A0A1A8ZD63_9ACTN</name>
<sequence>MSTFRAFLEAQYPGATVHELSGSNNLVYRVESADGVVVAKHVTDTDIPLGWLAEANARLAARVPTQRILRVCETARGDDADAVFGEYVEGRNLAEALVDGEGLPPTGDLVAALRDFALACRELPRLHDGFRMYKREAPALDGHVAFVEHYARRYWGRVRPFYDGTRVGAAVDDWLSGGFAAALARHPAAYTTVAIDANLKNFVVTPQGRVVVLNVPIAALSTPAQAVGAISAHLRHREPYRPFLAEAAESVCPDDAALVPHFELWALLGIMSFYAVREPEHKDRWRNWGSPVTLDEDFRTLVETHLNEPVAR</sequence>
<keyword evidence="1" id="KW-0808">Transferase</keyword>